<dbReference type="PROSITE" id="PS50885">
    <property type="entry name" value="HAMP"/>
    <property type="match status" value="1"/>
</dbReference>
<sequence>MMTSSRTHPRGRTTPLWIWVGVRMSALAVATVIVIAFSMWLYFGIRDTLALRHAPMQVRQEIEFLRQHPKQNEARLRQLLPQIYDIERLVPGLANPDWWTLIAMVSISVPVIVLCGLAASRPLSRQFTHVAAAAHRVSDGDFSARVDVIASAPGELTGLAGDFNNMAARLQQYEREVRDSSAVLAHELRTPLNAAMGRVQGLLDEVFPLNSEQLGLIRRQLEQINRLVGDLHLVSLARAGQLTLDLKEFAICDLIAERLEWAAPQLAAAGIVTVQRCAVETRVFADRGRIGQVLTILIDNVLRYAASGRSLEIELDGTPTAVVLVVSDRGPGVRPDEVNSMFDRFWRAERSRARHWGGSGLGLAIAAAICQRHGGDLQCFLRSGGGLVVKALLPVPPDCQRT</sequence>
<dbReference type="CDD" id="cd06225">
    <property type="entry name" value="HAMP"/>
    <property type="match status" value="1"/>
</dbReference>
<name>A0A7Z7BAY6_9BURK</name>
<comment type="caution">
    <text evidence="14">The sequence shown here is derived from an EMBL/GenBank/DDBJ whole genome shotgun (WGS) entry which is preliminary data.</text>
</comment>
<dbReference type="InterPro" id="IPR003594">
    <property type="entry name" value="HATPase_dom"/>
</dbReference>
<evidence type="ECO:0000256" key="6">
    <source>
        <dbReference type="ARBA" id="ARBA00022692"/>
    </source>
</evidence>
<dbReference type="Gene3D" id="1.10.287.130">
    <property type="match status" value="1"/>
</dbReference>
<keyword evidence="8 11" id="KW-1133">Transmembrane helix</keyword>
<dbReference type="PANTHER" id="PTHR45436:SF5">
    <property type="entry name" value="SENSOR HISTIDINE KINASE TRCS"/>
    <property type="match status" value="1"/>
</dbReference>
<dbReference type="InterPro" id="IPR004358">
    <property type="entry name" value="Sig_transdc_His_kin-like_C"/>
</dbReference>
<dbReference type="AlphaFoldDB" id="A0A7Z7BAY6"/>
<dbReference type="SUPFAM" id="SSF55874">
    <property type="entry name" value="ATPase domain of HSP90 chaperone/DNA topoisomerase II/histidine kinase"/>
    <property type="match status" value="1"/>
</dbReference>
<comment type="subcellular location">
    <subcellularLocation>
        <location evidence="2">Membrane</location>
    </subcellularLocation>
</comment>
<keyword evidence="6 11" id="KW-0812">Transmembrane</keyword>
<keyword evidence="10 11" id="KW-0472">Membrane</keyword>
<evidence type="ECO:0000256" key="5">
    <source>
        <dbReference type="ARBA" id="ARBA00022679"/>
    </source>
</evidence>
<dbReference type="PANTHER" id="PTHR45436">
    <property type="entry name" value="SENSOR HISTIDINE KINASE YKOH"/>
    <property type="match status" value="1"/>
</dbReference>
<feature type="transmembrane region" description="Helical" evidence="11">
    <location>
        <begin position="98"/>
        <end position="119"/>
    </location>
</feature>
<keyword evidence="7 14" id="KW-0418">Kinase</keyword>
<dbReference type="GO" id="GO:0000155">
    <property type="term" value="F:phosphorelay sensor kinase activity"/>
    <property type="evidence" value="ECO:0007669"/>
    <property type="project" value="InterPro"/>
</dbReference>
<dbReference type="Pfam" id="PF00672">
    <property type="entry name" value="HAMP"/>
    <property type="match status" value="1"/>
</dbReference>
<evidence type="ECO:0000256" key="2">
    <source>
        <dbReference type="ARBA" id="ARBA00004370"/>
    </source>
</evidence>
<feature type="domain" description="HAMP" evidence="13">
    <location>
        <begin position="121"/>
        <end position="175"/>
    </location>
</feature>
<evidence type="ECO:0000313" key="15">
    <source>
        <dbReference type="Proteomes" id="UP000198900"/>
    </source>
</evidence>
<feature type="transmembrane region" description="Helical" evidence="11">
    <location>
        <begin position="20"/>
        <end position="43"/>
    </location>
</feature>
<organism evidence="14 15">
    <name type="scientific">Paraburkholderia steynii</name>
    <dbReference type="NCBI Taxonomy" id="1245441"/>
    <lineage>
        <taxon>Bacteria</taxon>
        <taxon>Pseudomonadati</taxon>
        <taxon>Pseudomonadota</taxon>
        <taxon>Betaproteobacteria</taxon>
        <taxon>Burkholderiales</taxon>
        <taxon>Burkholderiaceae</taxon>
        <taxon>Paraburkholderia</taxon>
    </lineage>
</organism>
<dbReference type="CDD" id="cd00075">
    <property type="entry name" value="HATPase"/>
    <property type="match status" value="1"/>
</dbReference>
<dbReference type="SUPFAM" id="SSF47384">
    <property type="entry name" value="Homodimeric domain of signal transducing histidine kinase"/>
    <property type="match status" value="1"/>
</dbReference>
<dbReference type="Gene3D" id="6.10.340.10">
    <property type="match status" value="1"/>
</dbReference>
<evidence type="ECO:0000256" key="4">
    <source>
        <dbReference type="ARBA" id="ARBA00022553"/>
    </source>
</evidence>
<dbReference type="Gene3D" id="3.30.565.10">
    <property type="entry name" value="Histidine kinase-like ATPase, C-terminal domain"/>
    <property type="match status" value="1"/>
</dbReference>
<dbReference type="PRINTS" id="PR00344">
    <property type="entry name" value="BCTRLSENSOR"/>
</dbReference>
<dbReference type="InterPro" id="IPR003660">
    <property type="entry name" value="HAMP_dom"/>
</dbReference>
<evidence type="ECO:0000256" key="8">
    <source>
        <dbReference type="ARBA" id="ARBA00022989"/>
    </source>
</evidence>
<dbReference type="InterPro" id="IPR003661">
    <property type="entry name" value="HisK_dim/P_dom"/>
</dbReference>
<dbReference type="SMART" id="SM00388">
    <property type="entry name" value="HisKA"/>
    <property type="match status" value="1"/>
</dbReference>
<dbReference type="PROSITE" id="PS50109">
    <property type="entry name" value="HIS_KIN"/>
    <property type="match status" value="1"/>
</dbReference>
<proteinExistence type="predicted"/>
<dbReference type="InterPro" id="IPR036097">
    <property type="entry name" value="HisK_dim/P_sf"/>
</dbReference>
<dbReference type="SMART" id="SM00304">
    <property type="entry name" value="HAMP"/>
    <property type="match status" value="1"/>
</dbReference>
<comment type="catalytic activity">
    <reaction evidence="1">
        <text>ATP + protein L-histidine = ADP + protein N-phospho-L-histidine.</text>
        <dbReference type="EC" id="2.7.13.3"/>
    </reaction>
</comment>
<dbReference type="EMBL" id="FNDI01000018">
    <property type="protein sequence ID" value="SDI50142.1"/>
    <property type="molecule type" value="Genomic_DNA"/>
</dbReference>
<reference evidence="14" key="1">
    <citation type="submission" date="2016-10" db="EMBL/GenBank/DDBJ databases">
        <authorList>
            <person name="Varghese N."/>
            <person name="Submissions S."/>
        </authorList>
    </citation>
    <scope>NUCLEOTIDE SEQUENCE [LARGE SCALE GENOMIC DNA]</scope>
    <source>
        <strain evidence="14">YR281</strain>
    </source>
</reference>
<keyword evidence="9" id="KW-0902">Two-component regulatory system</keyword>
<dbReference type="InterPro" id="IPR036890">
    <property type="entry name" value="HATPase_C_sf"/>
</dbReference>
<keyword evidence="15" id="KW-1185">Reference proteome</keyword>
<keyword evidence="4" id="KW-0597">Phosphoprotein</keyword>
<evidence type="ECO:0000313" key="14">
    <source>
        <dbReference type="EMBL" id="SDI50142.1"/>
    </source>
</evidence>
<protein>
    <recommendedName>
        <fullName evidence="3">histidine kinase</fullName>
        <ecNumber evidence="3">2.7.13.3</ecNumber>
    </recommendedName>
</protein>
<keyword evidence="5" id="KW-0808">Transferase</keyword>
<dbReference type="SMART" id="SM00387">
    <property type="entry name" value="HATPase_c"/>
    <property type="match status" value="1"/>
</dbReference>
<gene>
    <name evidence="14" type="ORF">SAMN04487926_11835</name>
</gene>
<dbReference type="EC" id="2.7.13.3" evidence="3"/>
<dbReference type="Pfam" id="PF00512">
    <property type="entry name" value="HisKA"/>
    <property type="match status" value="1"/>
</dbReference>
<dbReference type="InterPro" id="IPR005467">
    <property type="entry name" value="His_kinase_dom"/>
</dbReference>
<feature type="domain" description="Histidine kinase" evidence="12">
    <location>
        <begin position="183"/>
        <end position="397"/>
    </location>
</feature>
<evidence type="ECO:0000256" key="11">
    <source>
        <dbReference type="SAM" id="Phobius"/>
    </source>
</evidence>
<dbReference type="CDD" id="cd00082">
    <property type="entry name" value="HisKA"/>
    <property type="match status" value="1"/>
</dbReference>
<dbReference type="Proteomes" id="UP000198900">
    <property type="component" value="Unassembled WGS sequence"/>
</dbReference>
<dbReference type="GO" id="GO:0005886">
    <property type="term" value="C:plasma membrane"/>
    <property type="evidence" value="ECO:0007669"/>
    <property type="project" value="TreeGrafter"/>
</dbReference>
<evidence type="ECO:0000259" key="13">
    <source>
        <dbReference type="PROSITE" id="PS50885"/>
    </source>
</evidence>
<accession>A0A7Z7BAY6</accession>
<evidence type="ECO:0000256" key="3">
    <source>
        <dbReference type="ARBA" id="ARBA00012438"/>
    </source>
</evidence>
<evidence type="ECO:0000256" key="10">
    <source>
        <dbReference type="ARBA" id="ARBA00023136"/>
    </source>
</evidence>
<evidence type="ECO:0000259" key="12">
    <source>
        <dbReference type="PROSITE" id="PS50109"/>
    </source>
</evidence>
<evidence type="ECO:0000256" key="7">
    <source>
        <dbReference type="ARBA" id="ARBA00022777"/>
    </source>
</evidence>
<evidence type="ECO:0000256" key="1">
    <source>
        <dbReference type="ARBA" id="ARBA00000085"/>
    </source>
</evidence>
<dbReference type="Pfam" id="PF02518">
    <property type="entry name" value="HATPase_c"/>
    <property type="match status" value="1"/>
</dbReference>
<dbReference type="SUPFAM" id="SSF158472">
    <property type="entry name" value="HAMP domain-like"/>
    <property type="match status" value="1"/>
</dbReference>
<evidence type="ECO:0000256" key="9">
    <source>
        <dbReference type="ARBA" id="ARBA00023012"/>
    </source>
</evidence>
<dbReference type="InterPro" id="IPR050428">
    <property type="entry name" value="TCS_sensor_his_kinase"/>
</dbReference>